<keyword evidence="2" id="KW-1185">Reference proteome</keyword>
<organism evidence="3">
    <name type="scientific">Onchocerca flexuosa</name>
    <dbReference type="NCBI Taxonomy" id="387005"/>
    <lineage>
        <taxon>Eukaryota</taxon>
        <taxon>Metazoa</taxon>
        <taxon>Ecdysozoa</taxon>
        <taxon>Nematoda</taxon>
        <taxon>Chromadorea</taxon>
        <taxon>Rhabditida</taxon>
        <taxon>Spirurina</taxon>
        <taxon>Spiruromorpha</taxon>
        <taxon>Filarioidea</taxon>
        <taxon>Onchocercidae</taxon>
        <taxon>Onchocerca</taxon>
    </lineage>
</organism>
<dbReference type="Proteomes" id="UP000267606">
    <property type="component" value="Unassembled WGS sequence"/>
</dbReference>
<sequence>MWLAYVQTITNTKKRDEEEKIFESVLEGEQGLFQTIHEGQEAIITLTKHKTETEQKLERLFKGLRKEQERPTILPSQTVHLPQLSLPIFNGDPTTNSRHAEIKLFIFVS</sequence>
<evidence type="ECO:0000313" key="2">
    <source>
        <dbReference type="Proteomes" id="UP000267606"/>
    </source>
</evidence>
<gene>
    <name evidence="1" type="ORF">OFLC_LOCUS13889</name>
</gene>
<dbReference type="EMBL" id="UZAJ01040452">
    <property type="protein sequence ID" value="VDP14920.1"/>
    <property type="molecule type" value="Genomic_DNA"/>
</dbReference>
<evidence type="ECO:0000313" key="1">
    <source>
        <dbReference type="EMBL" id="VDP14920.1"/>
    </source>
</evidence>
<proteinExistence type="predicted"/>
<reference evidence="1 2" key="2">
    <citation type="submission" date="2018-11" db="EMBL/GenBank/DDBJ databases">
        <authorList>
            <consortium name="Pathogen Informatics"/>
        </authorList>
    </citation>
    <scope>NUCLEOTIDE SEQUENCE [LARGE SCALE GENOMIC DNA]</scope>
</reference>
<protein>
    <submittedName>
        <fullName evidence="1 3">Uncharacterized protein</fullName>
    </submittedName>
</protein>
<reference evidence="3" key="1">
    <citation type="submission" date="2016-06" db="UniProtKB">
        <authorList>
            <consortium name="WormBaseParasite"/>
        </authorList>
    </citation>
    <scope>IDENTIFICATION</scope>
</reference>
<dbReference type="STRING" id="387005.A0A183I2C7"/>
<evidence type="ECO:0000313" key="3">
    <source>
        <dbReference type="WBParaSite" id="OFLC_0001389001-mRNA-1"/>
    </source>
</evidence>
<name>A0A183I2C7_9BILA</name>
<accession>A0A183I2C7</accession>
<dbReference type="AlphaFoldDB" id="A0A183I2C7"/>
<dbReference type="WBParaSite" id="OFLC_0001389001-mRNA-1">
    <property type="protein sequence ID" value="OFLC_0001389001-mRNA-1"/>
    <property type="gene ID" value="OFLC_0001389001"/>
</dbReference>